<dbReference type="SUPFAM" id="SSF56300">
    <property type="entry name" value="Metallo-dependent phosphatases"/>
    <property type="match status" value="1"/>
</dbReference>
<organism evidence="2 3">
    <name type="scientific">Bosea rubneri</name>
    <dbReference type="NCBI Taxonomy" id="3075434"/>
    <lineage>
        <taxon>Bacteria</taxon>
        <taxon>Pseudomonadati</taxon>
        <taxon>Pseudomonadota</taxon>
        <taxon>Alphaproteobacteria</taxon>
        <taxon>Hyphomicrobiales</taxon>
        <taxon>Boseaceae</taxon>
        <taxon>Bosea</taxon>
    </lineage>
</organism>
<accession>A0ABU3SB94</accession>
<dbReference type="InterPro" id="IPR029052">
    <property type="entry name" value="Metallo-depent_PP-like"/>
</dbReference>
<evidence type="ECO:0000313" key="3">
    <source>
        <dbReference type="Proteomes" id="UP001254257"/>
    </source>
</evidence>
<dbReference type="PANTHER" id="PTHR37844">
    <property type="entry name" value="SER/THR PROTEIN PHOSPHATASE SUPERFAMILY (AFU_ORTHOLOGUE AFUA_1G14840)"/>
    <property type="match status" value="1"/>
</dbReference>
<comment type="caution">
    <text evidence="2">The sequence shown here is derived from an EMBL/GenBank/DDBJ whole genome shotgun (WGS) entry which is preliminary data.</text>
</comment>
<dbReference type="Gene3D" id="3.60.21.10">
    <property type="match status" value="1"/>
</dbReference>
<name>A0ABU3SB94_9HYPH</name>
<evidence type="ECO:0000259" key="1">
    <source>
        <dbReference type="Pfam" id="PF00149"/>
    </source>
</evidence>
<dbReference type="EMBL" id="JAWDID010000033">
    <property type="protein sequence ID" value="MDU0342065.1"/>
    <property type="molecule type" value="Genomic_DNA"/>
</dbReference>
<protein>
    <submittedName>
        <fullName evidence="2">Metallophosphoesterase</fullName>
    </submittedName>
</protein>
<evidence type="ECO:0000313" key="2">
    <source>
        <dbReference type="EMBL" id="MDU0342065.1"/>
    </source>
</evidence>
<keyword evidence="3" id="KW-1185">Reference proteome</keyword>
<reference evidence="2 3" key="1">
    <citation type="submission" date="2023-09" db="EMBL/GenBank/DDBJ databases">
        <title>Whole genome shotgun sequencing (WGS) of Bosea sp. ZW T0_25, isolated from stored onions (Allium cepa).</title>
        <authorList>
            <person name="Stoll D.A."/>
            <person name="Huch M."/>
        </authorList>
    </citation>
    <scope>NUCLEOTIDE SEQUENCE [LARGE SCALE GENOMIC DNA]</scope>
    <source>
        <strain evidence="2 3">ZW T0_25</strain>
    </source>
</reference>
<dbReference type="RefSeq" id="WP_316019861.1">
    <property type="nucleotide sequence ID" value="NZ_JAWDID010000033.1"/>
</dbReference>
<dbReference type="Proteomes" id="UP001254257">
    <property type="component" value="Unassembled WGS sequence"/>
</dbReference>
<dbReference type="PANTHER" id="PTHR37844:SF2">
    <property type="entry name" value="SER_THR PROTEIN PHOSPHATASE SUPERFAMILY (AFU_ORTHOLOGUE AFUA_1G14840)"/>
    <property type="match status" value="1"/>
</dbReference>
<gene>
    <name evidence="2" type="ORF">RKE40_19390</name>
</gene>
<dbReference type="Pfam" id="PF00149">
    <property type="entry name" value="Metallophos"/>
    <property type="match status" value="1"/>
</dbReference>
<sequence length="268" mass="29891">MRLLVLSDIHLEFGPFELPDDIEDFDVAVFAGDIGRPIADAIAWIDRQRSGPLKGRPVVFVPGNHEFYRAELAESLSTGEILAQRAGIDMLAPGMVVVGDTRFIGCTLWTDYALLGDAEEARLAALLRMNDHRLIEVVEDGRRRRFLPPHAAALHAQDLNFIVENLRKPFGGSTVVVTHHAPHPGSVQPRYRGDALSPAFASDLTEVIEQYRPELWIHGHDHASHDYWVGQTRILSNQAGYPHRGGGRENPEFNPSLVVEVSPFRNCR</sequence>
<proteinExistence type="predicted"/>
<dbReference type="InterPro" id="IPR004843">
    <property type="entry name" value="Calcineurin-like_PHP"/>
</dbReference>
<feature type="domain" description="Calcineurin-like phosphoesterase" evidence="1">
    <location>
        <begin position="1"/>
        <end position="223"/>
    </location>
</feature>